<dbReference type="Proteomes" id="UP000805614">
    <property type="component" value="Unassembled WGS sequence"/>
</dbReference>
<accession>A0ABR7LM20</accession>
<gene>
    <name evidence="2" type="ORF">HKK74_08440</name>
</gene>
<proteinExistence type="predicted"/>
<evidence type="ECO:0000313" key="3">
    <source>
        <dbReference type="Proteomes" id="UP000805614"/>
    </source>
</evidence>
<dbReference type="RefSeq" id="WP_187242509.1">
    <property type="nucleotide sequence ID" value="NZ_BAAAOK010000015.1"/>
</dbReference>
<keyword evidence="3" id="KW-1185">Reference proteome</keyword>
<dbReference type="InterPro" id="IPR009839">
    <property type="entry name" value="SseB_N"/>
</dbReference>
<protein>
    <submittedName>
        <fullName evidence="2">SseB family protein</fullName>
    </submittedName>
</protein>
<reference evidence="2 3" key="1">
    <citation type="submission" date="2020-06" db="EMBL/GenBank/DDBJ databases">
        <title>Actinomadura xiongansis sp. nov., isolated from soil of Baiyangdian.</title>
        <authorList>
            <person name="Zhang X."/>
        </authorList>
    </citation>
    <scope>NUCLEOTIDE SEQUENCE [LARGE SCALE GENOMIC DNA]</scope>
    <source>
        <strain evidence="2 3">HBUM206468</strain>
    </source>
</reference>
<dbReference type="EMBL" id="JABVEC010000004">
    <property type="protein sequence ID" value="MBC6465522.1"/>
    <property type="molecule type" value="Genomic_DNA"/>
</dbReference>
<evidence type="ECO:0000259" key="1">
    <source>
        <dbReference type="Pfam" id="PF07179"/>
    </source>
</evidence>
<comment type="caution">
    <text evidence="2">The sequence shown here is derived from an EMBL/GenBank/DDBJ whole genome shotgun (WGS) entry which is preliminary data.</text>
</comment>
<sequence>MAGRTIPQPQFPTDDGGTDPRLGAALTAYAAGRVGEHTVIAELAGARLLVPVVAVLTEEEPVAPGEPRREKDSEMAVPTLVGADGRKGLLGFTSVETMAMWRPDARPVAVYSREACQAALDEKADALVIDVAGPVPFAIDGYRLYLLAEGKPIPPPHEDPEVLAAVEAAFGTEPGVTGIRVAAGSTAELSVRFTLTGDVDERATVQRVADRLTELLRGRIVGGVELGVVRGL</sequence>
<name>A0ABR7LM20_9ACTN</name>
<organism evidence="2 3">
    <name type="scientific">Actinomadura alba</name>
    <dbReference type="NCBI Taxonomy" id="406431"/>
    <lineage>
        <taxon>Bacteria</taxon>
        <taxon>Bacillati</taxon>
        <taxon>Actinomycetota</taxon>
        <taxon>Actinomycetes</taxon>
        <taxon>Streptosporangiales</taxon>
        <taxon>Thermomonosporaceae</taxon>
        <taxon>Actinomadura</taxon>
    </lineage>
</organism>
<feature type="domain" description="SseB protein N-terminal" evidence="1">
    <location>
        <begin position="23"/>
        <end position="141"/>
    </location>
</feature>
<dbReference type="Pfam" id="PF07179">
    <property type="entry name" value="SseB"/>
    <property type="match status" value="1"/>
</dbReference>
<evidence type="ECO:0000313" key="2">
    <source>
        <dbReference type="EMBL" id="MBC6465522.1"/>
    </source>
</evidence>